<dbReference type="Proteomes" id="UP000095746">
    <property type="component" value="Unassembled WGS sequence"/>
</dbReference>
<organism evidence="2 3">
    <name type="scientific">Flavonifractor plautii</name>
    <name type="common">Fusobacterium plautii</name>
    <dbReference type="NCBI Taxonomy" id="292800"/>
    <lineage>
        <taxon>Bacteria</taxon>
        <taxon>Bacillati</taxon>
        <taxon>Bacillota</taxon>
        <taxon>Clostridia</taxon>
        <taxon>Eubacteriales</taxon>
        <taxon>Oscillospiraceae</taxon>
        <taxon>Flavonifractor</taxon>
    </lineage>
</organism>
<feature type="compositionally biased region" description="Polar residues" evidence="1">
    <location>
        <begin position="19"/>
        <end position="29"/>
    </location>
</feature>
<protein>
    <submittedName>
        <fullName evidence="2">Uncharacterized protein</fullName>
    </submittedName>
</protein>
<evidence type="ECO:0000256" key="1">
    <source>
        <dbReference type="SAM" id="MobiDB-lite"/>
    </source>
</evidence>
<dbReference type="EMBL" id="CYZT01000186">
    <property type="protein sequence ID" value="CUO84605.1"/>
    <property type="molecule type" value="Genomic_DNA"/>
</dbReference>
<dbReference type="AlphaFoldDB" id="A0A174IHN0"/>
<accession>A0A174IHN0</accession>
<gene>
    <name evidence="2" type="ORF">ERS852411_02262</name>
</gene>
<feature type="region of interest" description="Disordered" evidence="1">
    <location>
        <begin position="19"/>
        <end position="38"/>
    </location>
</feature>
<proteinExistence type="predicted"/>
<name>A0A174IHN0_FLAPL</name>
<reference evidence="2 3" key="1">
    <citation type="submission" date="2015-09" db="EMBL/GenBank/DDBJ databases">
        <authorList>
            <consortium name="Pathogen Informatics"/>
        </authorList>
    </citation>
    <scope>NUCLEOTIDE SEQUENCE [LARGE SCALE GENOMIC DNA]</scope>
    <source>
        <strain evidence="2 3">2789STDY5608854</strain>
    </source>
</reference>
<sequence>MPPPILPAIPRISREKTTIMSTMGSTQDSSTDRMGLMGSTYSGPKLVMPWASMRATSSGMSSVRGAQK</sequence>
<evidence type="ECO:0000313" key="2">
    <source>
        <dbReference type="EMBL" id="CUO84605.1"/>
    </source>
</evidence>
<evidence type="ECO:0000313" key="3">
    <source>
        <dbReference type="Proteomes" id="UP000095746"/>
    </source>
</evidence>